<evidence type="ECO:0000259" key="7">
    <source>
        <dbReference type="Pfam" id="PF02803"/>
    </source>
</evidence>
<comment type="caution">
    <text evidence="8">The sequence shown here is derived from an EMBL/GenBank/DDBJ whole genome shotgun (WGS) entry which is preliminary data.</text>
</comment>
<dbReference type="CDD" id="cd00751">
    <property type="entry name" value="thiolase"/>
    <property type="match status" value="1"/>
</dbReference>
<dbReference type="STRING" id="45074.Lsan_2671"/>
<dbReference type="PANTHER" id="PTHR18919">
    <property type="entry name" value="ACETYL-COA C-ACYLTRANSFERASE"/>
    <property type="match status" value="1"/>
</dbReference>
<feature type="active site" description="Proton acceptor" evidence="4">
    <location>
        <position position="380"/>
    </location>
</feature>
<dbReference type="EC" id="2.3.1.9" evidence="8"/>
<dbReference type="InterPro" id="IPR020616">
    <property type="entry name" value="Thiolase_N"/>
</dbReference>
<dbReference type="InterPro" id="IPR002155">
    <property type="entry name" value="Thiolase"/>
</dbReference>
<dbReference type="SUPFAM" id="SSF53901">
    <property type="entry name" value="Thiolase-like"/>
    <property type="match status" value="2"/>
</dbReference>
<evidence type="ECO:0000256" key="3">
    <source>
        <dbReference type="ARBA" id="ARBA00023315"/>
    </source>
</evidence>
<keyword evidence="3 5" id="KW-0012">Acyltransferase</keyword>
<keyword evidence="9" id="KW-1185">Reference proteome</keyword>
<dbReference type="InterPro" id="IPR020615">
    <property type="entry name" value="Thiolase_acyl_enz_int_AS"/>
</dbReference>
<dbReference type="PATRIC" id="fig|45074.5.peg.2875"/>
<dbReference type="InterPro" id="IPR020617">
    <property type="entry name" value="Thiolase_C"/>
</dbReference>
<protein>
    <submittedName>
        <fullName evidence="8">Acetyl-CoA acetyltransferase</fullName>
        <ecNumber evidence="8">2.3.1.9</ecNumber>
    </submittedName>
</protein>
<dbReference type="Gene3D" id="3.40.47.10">
    <property type="match status" value="2"/>
</dbReference>
<dbReference type="InterPro" id="IPR020610">
    <property type="entry name" value="Thiolase_AS"/>
</dbReference>
<reference evidence="8 9" key="1">
    <citation type="submission" date="2015-11" db="EMBL/GenBank/DDBJ databases">
        <title>Genomic analysis of 38 Legionella species identifies large and diverse effector repertoires.</title>
        <authorList>
            <person name="Burstein D."/>
            <person name="Amaro F."/>
            <person name="Zusman T."/>
            <person name="Lifshitz Z."/>
            <person name="Cohen O."/>
            <person name="Gilbert J.A."/>
            <person name="Pupko T."/>
            <person name="Shuman H.A."/>
            <person name="Segal G."/>
        </authorList>
    </citation>
    <scope>NUCLEOTIDE SEQUENCE [LARGE SCALE GENOMIC DNA]</scope>
    <source>
        <strain evidence="8 9">SC-63-C7</strain>
    </source>
</reference>
<feature type="domain" description="Thiolase C-terminal" evidence="7">
    <location>
        <begin position="272"/>
        <end position="392"/>
    </location>
</feature>
<dbReference type="PROSITE" id="PS00099">
    <property type="entry name" value="THIOLASE_3"/>
    <property type="match status" value="1"/>
</dbReference>
<organism evidence="8 9">
    <name type="scientific">Legionella santicrucis</name>
    <dbReference type="NCBI Taxonomy" id="45074"/>
    <lineage>
        <taxon>Bacteria</taxon>
        <taxon>Pseudomonadati</taxon>
        <taxon>Pseudomonadota</taxon>
        <taxon>Gammaproteobacteria</taxon>
        <taxon>Legionellales</taxon>
        <taxon>Legionellaceae</taxon>
        <taxon>Legionella</taxon>
    </lineage>
</organism>
<dbReference type="OrthoDB" id="9764638at2"/>
<evidence type="ECO:0000259" key="6">
    <source>
        <dbReference type="Pfam" id="PF00108"/>
    </source>
</evidence>
<evidence type="ECO:0000256" key="5">
    <source>
        <dbReference type="RuleBase" id="RU003557"/>
    </source>
</evidence>
<evidence type="ECO:0000313" key="9">
    <source>
        <dbReference type="Proteomes" id="UP000054703"/>
    </source>
</evidence>
<dbReference type="EMBL" id="LNYU01000078">
    <property type="protein sequence ID" value="KTD57049.1"/>
    <property type="molecule type" value="Genomic_DNA"/>
</dbReference>
<feature type="domain" description="Thiolase N-terminal" evidence="6">
    <location>
        <begin position="6"/>
        <end position="263"/>
    </location>
</feature>
<evidence type="ECO:0000313" key="8">
    <source>
        <dbReference type="EMBL" id="KTD57049.1"/>
    </source>
</evidence>
<proteinExistence type="inferred from homology"/>
<dbReference type="PROSITE" id="PS00098">
    <property type="entry name" value="THIOLASE_1"/>
    <property type="match status" value="1"/>
</dbReference>
<accession>A0A0W0YJC3</accession>
<dbReference type="PIRSF" id="PIRSF000429">
    <property type="entry name" value="Ac-CoA_Ac_transf"/>
    <property type="match status" value="1"/>
</dbReference>
<evidence type="ECO:0000256" key="2">
    <source>
        <dbReference type="ARBA" id="ARBA00022679"/>
    </source>
</evidence>
<name>A0A0W0YJC3_9GAMM</name>
<dbReference type="Proteomes" id="UP000054703">
    <property type="component" value="Unassembled WGS sequence"/>
</dbReference>
<sequence length="394" mass="42379">MNKDPIVIASIARTPMGHLLGYFKDLSAHELGSYAIKAAINRINLKPESIQEVLMGCILQAGQGQEPARQASIGAGVPDSVGCTTVNKMCGSGMKTIALGYDSILTDANHIIVAGGMESMTKAPYLLSKARNGYRLGHDKIIDHMHLDGLEDAYDRGTLMGVFADKTAKKYGFSREEQDEFAKESVLRAKKATEDGSFNVEIVPIDLKNSKEEQTIKHDEGPMTVKIDKISQLKPAFSKDGTVTAANSSRISDGAAAVVLMRSSKAQELGIKPLAIIHTYASYAHESAWFTTTPVGVIKRLLKKIDWTLDSVDLFEINEAFAVVPMVAMKELKISHQKVNIHGGACVLGHPIGASGARIVTTLIGAMKKYEKKRGIAAICIGGGEAMAIALELI</sequence>
<dbReference type="NCBIfam" id="TIGR01930">
    <property type="entry name" value="AcCoA-C-Actrans"/>
    <property type="match status" value="1"/>
</dbReference>
<evidence type="ECO:0000256" key="4">
    <source>
        <dbReference type="PIRSR" id="PIRSR000429-1"/>
    </source>
</evidence>
<feature type="active site" description="Acyl-thioester intermediate" evidence="4">
    <location>
        <position position="90"/>
    </location>
</feature>
<dbReference type="InterPro" id="IPR016039">
    <property type="entry name" value="Thiolase-like"/>
</dbReference>
<dbReference type="Pfam" id="PF02803">
    <property type="entry name" value="Thiolase_C"/>
    <property type="match status" value="1"/>
</dbReference>
<dbReference type="AlphaFoldDB" id="A0A0W0YJC3"/>
<gene>
    <name evidence="8" type="primary">atoB_1</name>
    <name evidence="8" type="ORF">Lsan_2671</name>
</gene>
<dbReference type="FunFam" id="3.40.47.10:FF:000010">
    <property type="entry name" value="Acetyl-CoA acetyltransferase (Thiolase)"/>
    <property type="match status" value="1"/>
</dbReference>
<dbReference type="GO" id="GO:0044281">
    <property type="term" value="P:small molecule metabolic process"/>
    <property type="evidence" value="ECO:0007669"/>
    <property type="project" value="UniProtKB-ARBA"/>
</dbReference>
<dbReference type="GO" id="GO:0003985">
    <property type="term" value="F:acetyl-CoA C-acetyltransferase activity"/>
    <property type="evidence" value="ECO:0007669"/>
    <property type="project" value="UniProtKB-EC"/>
</dbReference>
<comment type="similarity">
    <text evidence="1 5">Belongs to the thiolase-like superfamily. Thiolase family.</text>
</comment>
<keyword evidence="2 5" id="KW-0808">Transferase</keyword>
<dbReference type="PANTHER" id="PTHR18919:SF138">
    <property type="entry name" value="ACETYL-COA C-ACETYLTRANSFERASE"/>
    <property type="match status" value="1"/>
</dbReference>
<dbReference type="RefSeq" id="WP_058514727.1">
    <property type="nucleotide sequence ID" value="NZ_CAAAIH010000034.1"/>
</dbReference>
<evidence type="ECO:0000256" key="1">
    <source>
        <dbReference type="ARBA" id="ARBA00010982"/>
    </source>
</evidence>
<dbReference type="Pfam" id="PF00108">
    <property type="entry name" value="Thiolase_N"/>
    <property type="match status" value="1"/>
</dbReference>
<feature type="active site" description="Proton acceptor" evidence="4">
    <location>
        <position position="350"/>
    </location>
</feature>